<dbReference type="Proteomes" id="UP001642464">
    <property type="component" value="Unassembled WGS sequence"/>
</dbReference>
<gene>
    <name evidence="2" type="ORF">SCF082_LOCUS47306</name>
</gene>
<organism evidence="2 3">
    <name type="scientific">Durusdinium trenchii</name>
    <dbReference type="NCBI Taxonomy" id="1381693"/>
    <lineage>
        <taxon>Eukaryota</taxon>
        <taxon>Sar</taxon>
        <taxon>Alveolata</taxon>
        <taxon>Dinophyceae</taxon>
        <taxon>Suessiales</taxon>
        <taxon>Symbiodiniaceae</taxon>
        <taxon>Durusdinium</taxon>
    </lineage>
</organism>
<keyword evidence="3" id="KW-1185">Reference proteome</keyword>
<evidence type="ECO:0000313" key="3">
    <source>
        <dbReference type="Proteomes" id="UP001642464"/>
    </source>
</evidence>
<feature type="non-terminal residue" evidence="2">
    <location>
        <position position="1"/>
    </location>
</feature>
<comment type="caution">
    <text evidence="2">The sequence shown here is derived from an EMBL/GenBank/DDBJ whole genome shotgun (WGS) entry which is preliminary data.</text>
</comment>
<feature type="compositionally biased region" description="Polar residues" evidence="1">
    <location>
        <begin position="215"/>
        <end position="228"/>
    </location>
</feature>
<evidence type="ECO:0000256" key="1">
    <source>
        <dbReference type="SAM" id="MobiDB-lite"/>
    </source>
</evidence>
<accession>A0ABP0RLZ2</accession>
<feature type="region of interest" description="Disordered" evidence="1">
    <location>
        <begin position="190"/>
        <end position="235"/>
    </location>
</feature>
<evidence type="ECO:0000313" key="2">
    <source>
        <dbReference type="EMBL" id="CAK9101150.1"/>
    </source>
</evidence>
<sequence length="386" mass="42551">VLIQRITQAASKDLQKAPTTLAVYVGRAAMETSAERLKALPHLTVALLQEALHRGFAQIGHRNLPVLSQKMEAMTWKTAPSKHIEAFSLVEGVLFALLSICSNGLIPDAMLAMKAEHSLDPFTFAAGTDFEMASAFFLQKIRQLAAKIRCVATNMDCWMQLKKKLNVNQYNVFVKLCRCIVPTFEAAEPAEPHKSAPVPEPQKSARAPPPPHTVPSHSAEVTKTSSATEPADQDSGSWDDVFPCFFPMDGVDFVEYFLTKDSFLDRAESMALQAMVQVTEVDTPLPYKDDRSPTEMSKGPKMNPQAKRLKGSSRVGSECGPWWKKLSTNGKCPLKAWYDQDVANGLTISPKNFASRVYHKVDKRVGRAAAKRAHAEAVGFANSLLY</sequence>
<reference evidence="2 3" key="1">
    <citation type="submission" date="2024-02" db="EMBL/GenBank/DDBJ databases">
        <authorList>
            <person name="Chen Y."/>
            <person name="Shah S."/>
            <person name="Dougan E. K."/>
            <person name="Thang M."/>
            <person name="Chan C."/>
        </authorList>
    </citation>
    <scope>NUCLEOTIDE SEQUENCE [LARGE SCALE GENOMIC DNA]</scope>
</reference>
<dbReference type="EMBL" id="CAXAMM010041773">
    <property type="protein sequence ID" value="CAK9101150.1"/>
    <property type="molecule type" value="Genomic_DNA"/>
</dbReference>
<proteinExistence type="predicted"/>
<name>A0ABP0RLZ2_9DINO</name>
<protein>
    <submittedName>
        <fullName evidence="2">Uncharacterized protein</fullName>
    </submittedName>
</protein>
<feature type="region of interest" description="Disordered" evidence="1">
    <location>
        <begin position="284"/>
        <end position="315"/>
    </location>
</feature>